<evidence type="ECO:0000256" key="3">
    <source>
        <dbReference type="ARBA" id="ARBA00022692"/>
    </source>
</evidence>
<evidence type="ECO:0000256" key="2">
    <source>
        <dbReference type="ARBA" id="ARBA00022475"/>
    </source>
</evidence>
<dbReference type="PANTHER" id="PTHR30250:SF31">
    <property type="entry name" value="INNER MEMBRANE PROTEIN YGHQ"/>
    <property type="match status" value="1"/>
</dbReference>
<dbReference type="PANTHER" id="PTHR30250">
    <property type="entry name" value="PST FAMILY PREDICTED COLANIC ACID TRANSPORTER"/>
    <property type="match status" value="1"/>
</dbReference>
<keyword evidence="8" id="KW-1185">Reference proteome</keyword>
<name>A0A558R535_9SPHN</name>
<feature type="transmembrane region" description="Helical" evidence="6">
    <location>
        <begin position="48"/>
        <end position="72"/>
    </location>
</feature>
<keyword evidence="4 6" id="KW-1133">Transmembrane helix</keyword>
<dbReference type="Proteomes" id="UP000318681">
    <property type="component" value="Unassembled WGS sequence"/>
</dbReference>
<evidence type="ECO:0000256" key="4">
    <source>
        <dbReference type="ARBA" id="ARBA00022989"/>
    </source>
</evidence>
<evidence type="ECO:0000256" key="5">
    <source>
        <dbReference type="ARBA" id="ARBA00023136"/>
    </source>
</evidence>
<evidence type="ECO:0000256" key="6">
    <source>
        <dbReference type="SAM" id="Phobius"/>
    </source>
</evidence>
<evidence type="ECO:0000256" key="1">
    <source>
        <dbReference type="ARBA" id="ARBA00004651"/>
    </source>
</evidence>
<dbReference type="AlphaFoldDB" id="A0A558R535"/>
<keyword evidence="2" id="KW-1003">Cell membrane</keyword>
<sequence>MPDPGAGTVRRIYGNLGKLLGGKAAAGILSLIYMAVAARALGPRDYGVLVLVHGFAMTVGGIVEFPGWHAIVRYGAEARATGDAPRLARLLRFAAVVEGAGGACAVLVAAVLGPLLGARLGWSPVALAFAVPYSFAVLASIRATPAGFLQLTGRFDLLGLHNIVSPVIRLAGAVVAALVGGGLHAFLIAWLVAALAEWAAMWGFGLYVARQTLEAGWSRGGLAGVRRENRAIWRFMLAANADVTLGELAGRLAPLVIGAVLGAAPAGLFAIAQRATTVIAQPAQVLGQAAYAELARLVAAGGHGRALRMAVARCLGAALVVAVPLVVGLIVFGRELVVAMAGAAFAGAAGVLVWLALARAMLLVAPPVSAALTALGRPGLSVVSNLGANLGLLPLLPLLLAQGGLAGAGWFALAQAIVTAALLIACLLHATRATVSARRTKAA</sequence>
<evidence type="ECO:0000313" key="7">
    <source>
        <dbReference type="EMBL" id="TVV74458.1"/>
    </source>
</evidence>
<keyword evidence="5 6" id="KW-0472">Membrane</keyword>
<feature type="transmembrane region" description="Helical" evidence="6">
    <location>
        <begin position="185"/>
        <end position="209"/>
    </location>
</feature>
<protein>
    <submittedName>
        <fullName evidence="7">Oligosaccharide flippase family protein</fullName>
    </submittedName>
</protein>
<feature type="transmembrane region" description="Helical" evidence="6">
    <location>
        <begin position="93"/>
        <end position="116"/>
    </location>
</feature>
<proteinExistence type="predicted"/>
<dbReference type="GO" id="GO:0005886">
    <property type="term" value="C:plasma membrane"/>
    <property type="evidence" value="ECO:0007669"/>
    <property type="project" value="UniProtKB-SubCell"/>
</dbReference>
<dbReference type="OrthoDB" id="7183296at2"/>
<organism evidence="7 8">
    <name type="scientific">Alterirhizorhabdus solaris</name>
    <dbReference type="NCBI Taxonomy" id="2529389"/>
    <lineage>
        <taxon>Bacteria</taxon>
        <taxon>Pseudomonadati</taxon>
        <taxon>Pseudomonadota</taxon>
        <taxon>Alphaproteobacteria</taxon>
        <taxon>Sphingomonadales</taxon>
        <taxon>Rhizorhabdaceae</taxon>
        <taxon>Alterirhizorhabdus</taxon>
    </lineage>
</organism>
<feature type="transmembrane region" description="Helical" evidence="6">
    <location>
        <begin position="338"/>
        <end position="358"/>
    </location>
</feature>
<evidence type="ECO:0000313" key="8">
    <source>
        <dbReference type="Proteomes" id="UP000318681"/>
    </source>
</evidence>
<dbReference type="RefSeq" id="WP_145150721.1">
    <property type="nucleotide sequence ID" value="NZ_VNIM01000033.1"/>
</dbReference>
<gene>
    <name evidence="7" type="ORF">FOY91_09770</name>
</gene>
<dbReference type="EMBL" id="VNIM01000033">
    <property type="protein sequence ID" value="TVV74458.1"/>
    <property type="molecule type" value="Genomic_DNA"/>
</dbReference>
<dbReference type="Pfam" id="PF13440">
    <property type="entry name" value="Polysacc_synt_3"/>
    <property type="match status" value="1"/>
</dbReference>
<comment type="caution">
    <text evidence="7">The sequence shown here is derived from an EMBL/GenBank/DDBJ whole genome shotgun (WGS) entry which is preliminary data.</text>
</comment>
<dbReference type="InterPro" id="IPR050833">
    <property type="entry name" value="Poly_Biosynth_Transport"/>
</dbReference>
<feature type="transmembrane region" description="Helical" evidence="6">
    <location>
        <begin position="407"/>
        <end position="430"/>
    </location>
</feature>
<feature type="transmembrane region" description="Helical" evidence="6">
    <location>
        <begin position="310"/>
        <end position="332"/>
    </location>
</feature>
<feature type="transmembrane region" description="Helical" evidence="6">
    <location>
        <begin position="122"/>
        <end position="143"/>
    </location>
</feature>
<feature type="transmembrane region" description="Helical" evidence="6">
    <location>
        <begin position="379"/>
        <end position="401"/>
    </location>
</feature>
<accession>A0A558R535</accession>
<comment type="subcellular location">
    <subcellularLocation>
        <location evidence="1">Cell membrane</location>
        <topology evidence="1">Multi-pass membrane protein</topology>
    </subcellularLocation>
</comment>
<keyword evidence="3 6" id="KW-0812">Transmembrane</keyword>
<feature type="transmembrane region" description="Helical" evidence="6">
    <location>
        <begin position="155"/>
        <end position="179"/>
    </location>
</feature>
<reference evidence="7 8" key="1">
    <citation type="submission" date="2019-07" db="EMBL/GenBank/DDBJ databases">
        <title>Sphingomonas solaris sp. nov., isolated from a solar panel from Boston, Massachusetts.</title>
        <authorList>
            <person name="Tanner K."/>
            <person name="Pascual J."/>
            <person name="Mancuso C."/>
            <person name="Pereto J."/>
            <person name="Khalil A."/>
            <person name="Vilanova C."/>
        </authorList>
    </citation>
    <scope>NUCLEOTIDE SEQUENCE [LARGE SCALE GENOMIC DNA]</scope>
    <source>
        <strain evidence="7 8">R4DWN</strain>
    </source>
</reference>
<feature type="transmembrane region" description="Helical" evidence="6">
    <location>
        <begin position="20"/>
        <end position="42"/>
    </location>
</feature>